<keyword evidence="8" id="KW-0999">Mitochondrion inner membrane</keyword>
<evidence type="ECO:0000256" key="14">
    <source>
        <dbReference type="ARBA" id="ARBA00023128"/>
    </source>
</evidence>
<organism evidence="20">
    <name type="scientific">Placopecten magellanicus</name>
    <name type="common">Sea scallop</name>
    <dbReference type="NCBI Taxonomy" id="6577"/>
    <lineage>
        <taxon>Eukaryota</taxon>
        <taxon>Metazoa</taxon>
        <taxon>Spiralia</taxon>
        <taxon>Lophotrochozoa</taxon>
        <taxon>Mollusca</taxon>
        <taxon>Bivalvia</taxon>
        <taxon>Autobranchia</taxon>
        <taxon>Pteriomorphia</taxon>
        <taxon>Pectinida</taxon>
        <taxon>Pectinoidea</taxon>
        <taxon>Pectinidae</taxon>
        <taxon>Placopecten</taxon>
    </lineage>
</organism>
<dbReference type="InterPro" id="IPR050175">
    <property type="entry name" value="Complex_I_Subunit_2"/>
</dbReference>
<evidence type="ECO:0000313" key="20">
    <source>
        <dbReference type="EMBL" id="AAZ06448.1"/>
    </source>
</evidence>
<evidence type="ECO:0000256" key="7">
    <source>
        <dbReference type="ARBA" id="ARBA00022692"/>
    </source>
</evidence>
<keyword evidence="12" id="KW-0520">NAD</keyword>
<evidence type="ECO:0000256" key="11">
    <source>
        <dbReference type="ARBA" id="ARBA00022989"/>
    </source>
</evidence>
<evidence type="ECO:0000256" key="8">
    <source>
        <dbReference type="ARBA" id="ARBA00022792"/>
    </source>
</evidence>
<feature type="transmembrane region" description="Helical" evidence="18">
    <location>
        <begin position="200"/>
        <end position="217"/>
    </location>
</feature>
<accession>Q4FE17</accession>
<feature type="domain" description="NADH:quinone oxidoreductase/Mrp antiporter transmembrane" evidence="19">
    <location>
        <begin position="25"/>
        <end position="272"/>
    </location>
</feature>
<keyword evidence="7 18" id="KW-0812">Transmembrane</keyword>
<feature type="transmembrane region" description="Helical" evidence="18">
    <location>
        <begin position="261"/>
        <end position="288"/>
    </location>
</feature>
<dbReference type="EMBL" id="DQ088274">
    <property type="protein sequence ID" value="AAZ06448.1"/>
    <property type="molecule type" value="Genomic_DNA"/>
</dbReference>
<keyword evidence="5" id="KW-0813">Transport</keyword>
<evidence type="ECO:0000256" key="4">
    <source>
        <dbReference type="ARBA" id="ARBA00021008"/>
    </source>
</evidence>
<dbReference type="GO" id="GO:0006120">
    <property type="term" value="P:mitochondrial electron transport, NADH to ubiquinone"/>
    <property type="evidence" value="ECO:0007669"/>
    <property type="project" value="TreeGrafter"/>
</dbReference>
<evidence type="ECO:0000259" key="19">
    <source>
        <dbReference type="Pfam" id="PF00361"/>
    </source>
</evidence>
<sequence length="321" mass="35949">MAVYNLAYAFFLLGVGVFISVFTFSWFVVWLGMELVLFGSYLFLVDRERRSIDSSYMYYFVQSFGSSVLIMSFMIGHYFMGGPLLSGFFCGLMVKVGGVPFHFWVIKVLYGVRRSSVGFFLTAPKVIPFFSVCNSYYAGFELYFFGVLSVLVGACSGTGCIRVSDFVGYSSVAHVGWSLGACANGLSTFIYYFFAYWVSLWGFLYLVGGSGYLYGMLGKGLDPSLRFSLVICVWILSLGGFPPLMGFFSKLVVLFPAMEHYPLFGCALMLGSLVGWVYYLFVISVLITRRNYFRLKGKRGSFSVSAPILGVFYFFLSGYLL</sequence>
<dbReference type="RefSeq" id="YP_272035.1">
    <property type="nucleotide sequence ID" value="NC_007234.1"/>
</dbReference>
<evidence type="ECO:0000256" key="17">
    <source>
        <dbReference type="ARBA" id="ARBA00049551"/>
    </source>
</evidence>
<evidence type="ECO:0000256" key="13">
    <source>
        <dbReference type="ARBA" id="ARBA00023075"/>
    </source>
</evidence>
<keyword evidence="6" id="KW-0679">Respiratory chain</keyword>
<evidence type="ECO:0000256" key="10">
    <source>
        <dbReference type="ARBA" id="ARBA00022982"/>
    </source>
</evidence>
<dbReference type="Pfam" id="PF00361">
    <property type="entry name" value="Proton_antipo_M"/>
    <property type="match status" value="1"/>
</dbReference>
<dbReference type="GO" id="GO:0005743">
    <property type="term" value="C:mitochondrial inner membrane"/>
    <property type="evidence" value="ECO:0007669"/>
    <property type="project" value="UniProtKB-SubCell"/>
</dbReference>
<evidence type="ECO:0000256" key="12">
    <source>
        <dbReference type="ARBA" id="ARBA00023027"/>
    </source>
</evidence>
<proteinExistence type="inferred from homology"/>
<dbReference type="GeneID" id="3562060"/>
<evidence type="ECO:0000256" key="3">
    <source>
        <dbReference type="ARBA" id="ARBA00012944"/>
    </source>
</evidence>
<feature type="transmembrane region" description="Helical" evidence="18">
    <location>
        <begin position="56"/>
        <end position="79"/>
    </location>
</feature>
<keyword evidence="13" id="KW-0830">Ubiquinone</keyword>
<name>Q4FE17_PLAMG</name>
<protein>
    <recommendedName>
        <fullName evidence="4">NADH-ubiquinone oxidoreductase chain 2</fullName>
        <ecNumber evidence="3">7.1.1.2</ecNumber>
    </recommendedName>
    <alternativeName>
        <fullName evidence="16">NADH dehydrogenase subunit 2</fullName>
    </alternativeName>
</protein>
<evidence type="ECO:0000256" key="1">
    <source>
        <dbReference type="ARBA" id="ARBA00004448"/>
    </source>
</evidence>
<evidence type="ECO:0000256" key="6">
    <source>
        <dbReference type="ARBA" id="ARBA00022660"/>
    </source>
</evidence>
<dbReference type="AlphaFoldDB" id="Q4FE17"/>
<dbReference type="InterPro" id="IPR001750">
    <property type="entry name" value="ND/Mrp_TM"/>
</dbReference>
<dbReference type="PANTHER" id="PTHR46552:SF1">
    <property type="entry name" value="NADH-UBIQUINONE OXIDOREDUCTASE CHAIN 2"/>
    <property type="match status" value="1"/>
</dbReference>
<dbReference type="PANTHER" id="PTHR46552">
    <property type="entry name" value="NADH-UBIQUINONE OXIDOREDUCTASE CHAIN 2"/>
    <property type="match status" value="1"/>
</dbReference>
<keyword evidence="9" id="KW-1278">Translocase</keyword>
<keyword evidence="11 18" id="KW-1133">Transmembrane helix</keyword>
<keyword evidence="15 18" id="KW-0472">Membrane</keyword>
<evidence type="ECO:0000256" key="9">
    <source>
        <dbReference type="ARBA" id="ARBA00022967"/>
    </source>
</evidence>
<feature type="transmembrane region" description="Helical" evidence="18">
    <location>
        <begin position="143"/>
        <end position="163"/>
    </location>
</feature>
<feature type="transmembrane region" description="Helical" evidence="18">
    <location>
        <begin position="229"/>
        <end position="249"/>
    </location>
</feature>
<keyword evidence="10" id="KW-0249">Electron transport</keyword>
<geneLocation type="mitochondrion" evidence="20"/>
<dbReference type="GO" id="GO:0008137">
    <property type="term" value="F:NADH dehydrogenase (ubiquinone) activity"/>
    <property type="evidence" value="ECO:0007669"/>
    <property type="project" value="UniProtKB-EC"/>
</dbReference>
<feature type="transmembrane region" description="Helical" evidence="18">
    <location>
        <begin position="85"/>
        <end position="105"/>
    </location>
</feature>
<evidence type="ECO:0000256" key="16">
    <source>
        <dbReference type="ARBA" id="ARBA00031028"/>
    </source>
</evidence>
<gene>
    <name evidence="20" type="primary">ND2</name>
</gene>
<evidence type="ECO:0000256" key="15">
    <source>
        <dbReference type="ARBA" id="ARBA00023136"/>
    </source>
</evidence>
<dbReference type="EC" id="7.1.1.2" evidence="3"/>
<reference evidence="20" key="2">
    <citation type="submission" date="2005-06" db="EMBL/GenBank/DDBJ databases">
        <title>Sequence Analysis and Gene Organization of the Novel Mitochondrial Genome for the Bivalve, Placopecten magellanicus: An Exploration into the Mechanisms Resulting in an Uncharacteristically Large Mitochondrial Genome.</title>
        <authorList>
            <person name="Smith D.R."/>
            <person name="Snyder M."/>
        </authorList>
    </citation>
    <scope>NUCLEOTIDE SEQUENCE</scope>
</reference>
<evidence type="ECO:0000256" key="5">
    <source>
        <dbReference type="ARBA" id="ARBA00022448"/>
    </source>
</evidence>
<feature type="transmembrane region" description="Helical" evidence="18">
    <location>
        <begin position="12"/>
        <end position="44"/>
    </location>
</feature>
<comment type="subcellular location">
    <subcellularLocation>
        <location evidence="1">Mitochondrion inner membrane</location>
        <topology evidence="1">Multi-pass membrane protein</topology>
    </subcellularLocation>
</comment>
<feature type="transmembrane region" description="Helical" evidence="18">
    <location>
        <begin position="300"/>
        <end position="320"/>
    </location>
</feature>
<comment type="catalytic activity">
    <reaction evidence="17">
        <text>a ubiquinone + NADH + 5 H(+)(in) = a ubiquinol + NAD(+) + 4 H(+)(out)</text>
        <dbReference type="Rhea" id="RHEA:29091"/>
        <dbReference type="Rhea" id="RHEA-COMP:9565"/>
        <dbReference type="Rhea" id="RHEA-COMP:9566"/>
        <dbReference type="ChEBI" id="CHEBI:15378"/>
        <dbReference type="ChEBI" id="CHEBI:16389"/>
        <dbReference type="ChEBI" id="CHEBI:17976"/>
        <dbReference type="ChEBI" id="CHEBI:57540"/>
        <dbReference type="ChEBI" id="CHEBI:57945"/>
        <dbReference type="EC" id="7.1.1.2"/>
    </reaction>
</comment>
<reference evidence="20" key="1">
    <citation type="journal article" date="1990" name="Mol. Biol. Evol.">
        <title>Molecular characterization of a repeat element causing large-scale size variation in the mitochondrial DNA of the sea scallop Placopecten magellanicus.</title>
        <authorList>
            <person name="La Roche J."/>
            <person name="Snyder M."/>
            <person name="Cook D.I."/>
            <person name="Fuller K."/>
            <person name="Zouros E."/>
        </authorList>
    </citation>
    <scope>NUCLEOTIDE SEQUENCE</scope>
</reference>
<dbReference type="CTD" id="4536"/>
<evidence type="ECO:0000256" key="18">
    <source>
        <dbReference type="SAM" id="Phobius"/>
    </source>
</evidence>
<keyword evidence="14 20" id="KW-0496">Mitochondrion</keyword>
<comment type="similarity">
    <text evidence="2">Belongs to the complex I subunit 2 family.</text>
</comment>
<evidence type="ECO:0000256" key="2">
    <source>
        <dbReference type="ARBA" id="ARBA00007012"/>
    </source>
</evidence>